<reference evidence="2" key="1">
    <citation type="submission" date="2014-12" db="EMBL/GenBank/DDBJ databases">
        <title>Insight into the proteome of Arion vulgaris.</title>
        <authorList>
            <person name="Aradska J."/>
            <person name="Bulat T."/>
            <person name="Smidak R."/>
            <person name="Sarate P."/>
            <person name="Gangsoo J."/>
            <person name="Sialana F."/>
            <person name="Bilban M."/>
            <person name="Lubec G."/>
        </authorList>
    </citation>
    <scope>NUCLEOTIDE SEQUENCE</scope>
    <source>
        <tissue evidence="2">Skin</tissue>
    </source>
</reference>
<feature type="region of interest" description="Disordered" evidence="1">
    <location>
        <begin position="48"/>
        <end position="80"/>
    </location>
</feature>
<proteinExistence type="predicted"/>
<dbReference type="AlphaFoldDB" id="A0A0B6Y170"/>
<feature type="non-terminal residue" evidence="2">
    <location>
        <position position="80"/>
    </location>
</feature>
<protein>
    <submittedName>
        <fullName evidence="2">Uncharacterized protein</fullName>
    </submittedName>
</protein>
<evidence type="ECO:0000313" key="2">
    <source>
        <dbReference type="EMBL" id="CEK50032.1"/>
    </source>
</evidence>
<evidence type="ECO:0000256" key="1">
    <source>
        <dbReference type="SAM" id="MobiDB-lite"/>
    </source>
</evidence>
<organism evidence="2">
    <name type="scientific">Arion vulgaris</name>
    <dbReference type="NCBI Taxonomy" id="1028688"/>
    <lineage>
        <taxon>Eukaryota</taxon>
        <taxon>Metazoa</taxon>
        <taxon>Spiralia</taxon>
        <taxon>Lophotrochozoa</taxon>
        <taxon>Mollusca</taxon>
        <taxon>Gastropoda</taxon>
        <taxon>Heterobranchia</taxon>
        <taxon>Euthyneura</taxon>
        <taxon>Panpulmonata</taxon>
        <taxon>Eupulmonata</taxon>
        <taxon>Stylommatophora</taxon>
        <taxon>Helicina</taxon>
        <taxon>Arionoidea</taxon>
        <taxon>Arionidae</taxon>
        <taxon>Arion</taxon>
    </lineage>
</organism>
<feature type="non-terminal residue" evidence="2">
    <location>
        <position position="1"/>
    </location>
</feature>
<gene>
    <name evidence="2" type="primary">ORF9680</name>
</gene>
<name>A0A0B6Y170_9EUPU</name>
<sequence length="80" mass="9511">TMKQQNIEHEKDSSNMDTDYRINNNFEEIKEESQDLLELDQIRQQIQAQIDKEDETETDAPENRTEEVKVQIKDEQPTSD</sequence>
<accession>A0A0B6Y170</accession>
<feature type="compositionally biased region" description="Basic and acidic residues" evidence="1">
    <location>
        <begin position="61"/>
        <end position="80"/>
    </location>
</feature>
<dbReference type="EMBL" id="HACG01003167">
    <property type="protein sequence ID" value="CEK50032.1"/>
    <property type="molecule type" value="Transcribed_RNA"/>
</dbReference>